<evidence type="ECO:0000313" key="5">
    <source>
        <dbReference type="EMBL" id="TWI81056.1"/>
    </source>
</evidence>
<comment type="caution">
    <text evidence="5">The sequence shown here is derived from an EMBL/GenBank/DDBJ whole genome shotgun (WGS) entry which is preliminary data.</text>
</comment>
<evidence type="ECO:0000256" key="3">
    <source>
        <dbReference type="ARBA" id="ARBA00023237"/>
    </source>
</evidence>
<comment type="subcellular location">
    <subcellularLocation>
        <location evidence="1">Cell outer membrane</location>
    </subcellularLocation>
</comment>
<dbReference type="EMBL" id="VLLG01000008">
    <property type="protein sequence ID" value="TWI81056.1"/>
    <property type="molecule type" value="Genomic_DNA"/>
</dbReference>
<organism evidence="5 6">
    <name type="scientific">Chitinophaga japonensis</name>
    <name type="common">Flexibacter japonensis</name>
    <dbReference type="NCBI Taxonomy" id="104662"/>
    <lineage>
        <taxon>Bacteria</taxon>
        <taxon>Pseudomonadati</taxon>
        <taxon>Bacteroidota</taxon>
        <taxon>Chitinophagia</taxon>
        <taxon>Chitinophagales</taxon>
        <taxon>Chitinophagaceae</taxon>
        <taxon>Chitinophaga</taxon>
    </lineage>
</organism>
<dbReference type="Pfam" id="PF14905">
    <property type="entry name" value="OMP_b-brl_3"/>
    <property type="match status" value="1"/>
</dbReference>
<dbReference type="Gene3D" id="2.40.170.20">
    <property type="entry name" value="TonB-dependent receptor, beta-barrel domain"/>
    <property type="match status" value="1"/>
</dbReference>
<keyword evidence="3" id="KW-0998">Cell outer membrane</keyword>
<keyword evidence="6" id="KW-1185">Reference proteome</keyword>
<dbReference type="InterPro" id="IPR036942">
    <property type="entry name" value="Beta-barrel_TonB_sf"/>
</dbReference>
<name>A0A562SJP1_CHIJA</name>
<dbReference type="InterPro" id="IPR041700">
    <property type="entry name" value="OMP_b-brl_3"/>
</dbReference>
<evidence type="ECO:0000256" key="1">
    <source>
        <dbReference type="ARBA" id="ARBA00004442"/>
    </source>
</evidence>
<evidence type="ECO:0000256" key="2">
    <source>
        <dbReference type="ARBA" id="ARBA00023136"/>
    </source>
</evidence>
<keyword evidence="2" id="KW-0472">Membrane</keyword>
<dbReference type="GO" id="GO:0009279">
    <property type="term" value="C:cell outer membrane"/>
    <property type="evidence" value="ECO:0007669"/>
    <property type="project" value="UniProtKB-SubCell"/>
</dbReference>
<keyword evidence="5" id="KW-0675">Receptor</keyword>
<sequence length="723" mass="80960">MKWNILPAGIMIMVVVCLCPQGVKAQLTDSLRRQNLQAVTVKAVKPLIVMKAGKIVLNVAESPLAAGGTALQVLLQAPGLVEQGNGRFALRGKKVTVLLDGKSSRLSGEALKEWLSVIPAGSIDRVELVANPPARYDAGGASVINIITAKNRNLGANGMLTAGAGAGRYARYTGGLGLNYRNARLNIYGNYDYMHNMQYYELRSTRYLANNTHIAENTSETRERDNHSFKAGMDYDITRRSSAGIMIKGMLNYRYRQVHTRSGKEYGAAMPDSFSTVATTGDLRLFNPALNVYYKVDFDTTGRQLMVNADYFDYNKAWSDNFVTDFYDEKGTASRQPYLLRDNSPADNTIISLTVDYSQPFWKGKLEAGIKGTFTSTDNDIKWEQQIGKTWSTDSSKTNHFIYRENISAGYLGYRRTIKKFDLQAGLRAEHTYMKGSSVTLGQTSKREQLNFFPTVLVLYNQSEEHQYGFSYRKSIERFSFNIVNPFITYVSQYFYYQGNPAIKPSIGHAFELSYTYDNKLSATLSYERYTQVLTDIYRRDTGQVVVSTYANLDGAHSVNASLTYSRQLLAGKWQTVNTAIMMYSRYEGKGAQELNNTGAGVYVNTSNTFKMPAGLSGELSATWYSPMTFGVYKMKSRYSMNAGIARSMLQNAGKLTLSVTDIFNTLNIRYNVASFGVISSYENKIESRFIKLTFSYKFGNQRVKAASSHKTGIEKELRRMGG</sequence>
<proteinExistence type="predicted"/>
<dbReference type="AlphaFoldDB" id="A0A562SJP1"/>
<reference evidence="5 6" key="1">
    <citation type="journal article" date="2013" name="Stand. Genomic Sci.">
        <title>Genomic Encyclopedia of Type Strains, Phase I: The one thousand microbial genomes (KMG-I) project.</title>
        <authorList>
            <person name="Kyrpides N.C."/>
            <person name="Woyke T."/>
            <person name="Eisen J.A."/>
            <person name="Garrity G."/>
            <person name="Lilburn T.G."/>
            <person name="Beck B.J."/>
            <person name="Whitman W.B."/>
            <person name="Hugenholtz P."/>
            <person name="Klenk H.P."/>
        </authorList>
    </citation>
    <scope>NUCLEOTIDE SEQUENCE [LARGE SCALE GENOMIC DNA]</scope>
    <source>
        <strain evidence="5 6">DSM 13484</strain>
    </source>
</reference>
<dbReference type="Proteomes" id="UP000316778">
    <property type="component" value="Unassembled WGS sequence"/>
</dbReference>
<evidence type="ECO:0000313" key="6">
    <source>
        <dbReference type="Proteomes" id="UP000316778"/>
    </source>
</evidence>
<protein>
    <submittedName>
        <fullName evidence="5">Outer membrane receptor protein involved in Fe transport</fullName>
    </submittedName>
</protein>
<gene>
    <name evidence="5" type="ORF">LX66_5665</name>
</gene>
<dbReference type="SUPFAM" id="SSF56935">
    <property type="entry name" value="Porins"/>
    <property type="match status" value="1"/>
</dbReference>
<evidence type="ECO:0000259" key="4">
    <source>
        <dbReference type="Pfam" id="PF14905"/>
    </source>
</evidence>
<accession>A0A562SJP1</accession>
<feature type="domain" description="Outer membrane protein beta-barrel" evidence="4">
    <location>
        <begin position="297"/>
        <end position="697"/>
    </location>
</feature>